<accession>A0AAW2A577</accession>
<reference evidence="2 3" key="1">
    <citation type="submission" date="2024-05" db="EMBL/GenBank/DDBJ databases">
        <title>A high-quality chromosomal-level genome assembly of Topmouth culter (Culter alburnus).</title>
        <authorList>
            <person name="Zhao H."/>
        </authorList>
    </citation>
    <scope>NUCLEOTIDE SEQUENCE [LARGE SCALE GENOMIC DNA]</scope>
    <source>
        <strain evidence="2">CATC2023</strain>
        <tissue evidence="2">Muscle</tissue>
    </source>
</reference>
<organism evidence="2 3">
    <name type="scientific">Culter alburnus</name>
    <name type="common">Topmouth culter</name>
    <dbReference type="NCBI Taxonomy" id="194366"/>
    <lineage>
        <taxon>Eukaryota</taxon>
        <taxon>Metazoa</taxon>
        <taxon>Chordata</taxon>
        <taxon>Craniata</taxon>
        <taxon>Vertebrata</taxon>
        <taxon>Euteleostomi</taxon>
        <taxon>Actinopterygii</taxon>
        <taxon>Neopterygii</taxon>
        <taxon>Teleostei</taxon>
        <taxon>Ostariophysi</taxon>
        <taxon>Cypriniformes</taxon>
        <taxon>Xenocyprididae</taxon>
        <taxon>Xenocypridinae</taxon>
        <taxon>Culter</taxon>
    </lineage>
</organism>
<feature type="region of interest" description="Disordered" evidence="1">
    <location>
        <begin position="89"/>
        <end position="138"/>
    </location>
</feature>
<keyword evidence="3" id="KW-1185">Reference proteome</keyword>
<name>A0AAW2A577_CULAL</name>
<evidence type="ECO:0000313" key="3">
    <source>
        <dbReference type="Proteomes" id="UP001479290"/>
    </source>
</evidence>
<sequence>MSSVSLGGRGTESSPEFALFELRGPLNKTSQIRPCHSCQMRGADLCGLRVQGTCCFEGRARHAGTGPTYACFRLTAQPDGSLFSFTSARDGKDMREQGGPLQGSAYRHVGSWSPKEVPWHGPGPGKRHTRDARLEHCP</sequence>
<protein>
    <submittedName>
        <fullName evidence="2">Uncharacterized protein</fullName>
    </submittedName>
</protein>
<evidence type="ECO:0000313" key="2">
    <source>
        <dbReference type="EMBL" id="KAK9967784.1"/>
    </source>
</evidence>
<dbReference type="AlphaFoldDB" id="A0AAW2A577"/>
<evidence type="ECO:0000256" key="1">
    <source>
        <dbReference type="SAM" id="MobiDB-lite"/>
    </source>
</evidence>
<comment type="caution">
    <text evidence="2">The sequence shown here is derived from an EMBL/GenBank/DDBJ whole genome shotgun (WGS) entry which is preliminary data.</text>
</comment>
<dbReference type="Proteomes" id="UP001479290">
    <property type="component" value="Unassembled WGS sequence"/>
</dbReference>
<proteinExistence type="predicted"/>
<dbReference type="EMBL" id="JAWDJR010000010">
    <property type="protein sequence ID" value="KAK9967784.1"/>
    <property type="molecule type" value="Genomic_DNA"/>
</dbReference>
<gene>
    <name evidence="2" type="ORF">ABG768_002151</name>
</gene>